<keyword evidence="13" id="KW-1185">Reference proteome</keyword>
<dbReference type="CDD" id="cd01746">
    <property type="entry name" value="GATase1_CTP_Synthase"/>
    <property type="match status" value="1"/>
</dbReference>
<protein>
    <recommendedName>
        <fullName evidence="9">CTP synthase</fullName>
        <ecNumber evidence="9">6.3.4.2</ecNumber>
    </recommendedName>
    <alternativeName>
        <fullName evidence="9">UTP--ammonia ligase</fullName>
    </alternativeName>
</protein>
<evidence type="ECO:0000256" key="6">
    <source>
        <dbReference type="ARBA" id="ARBA00022962"/>
    </source>
</evidence>
<evidence type="ECO:0000259" key="11">
    <source>
        <dbReference type="Pfam" id="PF06418"/>
    </source>
</evidence>
<dbReference type="InterPro" id="IPR033828">
    <property type="entry name" value="GATase1_CTP_Synthase"/>
</dbReference>
<dbReference type="Gene3D" id="3.40.50.300">
    <property type="entry name" value="P-loop containing nucleotide triphosphate hydrolases"/>
    <property type="match status" value="1"/>
</dbReference>
<accession>A0A2G2XFG8</accession>
<organism evidence="12 13">
    <name type="scientific">Capsicum baccatum</name>
    <name type="common">Peruvian pepper</name>
    <dbReference type="NCBI Taxonomy" id="33114"/>
    <lineage>
        <taxon>Eukaryota</taxon>
        <taxon>Viridiplantae</taxon>
        <taxon>Streptophyta</taxon>
        <taxon>Embryophyta</taxon>
        <taxon>Tracheophyta</taxon>
        <taxon>Spermatophyta</taxon>
        <taxon>Magnoliopsida</taxon>
        <taxon>eudicotyledons</taxon>
        <taxon>Gunneridae</taxon>
        <taxon>Pentapetalae</taxon>
        <taxon>asterids</taxon>
        <taxon>lamiids</taxon>
        <taxon>Solanales</taxon>
        <taxon>Solanaceae</taxon>
        <taxon>Solanoideae</taxon>
        <taxon>Capsiceae</taxon>
        <taxon>Capsicum</taxon>
    </lineage>
</organism>
<evidence type="ECO:0000313" key="13">
    <source>
        <dbReference type="Proteomes" id="UP000224567"/>
    </source>
</evidence>
<keyword evidence="3 9" id="KW-0436">Ligase</keyword>
<dbReference type="InterPro" id="IPR004468">
    <property type="entry name" value="CTP_synthase"/>
</dbReference>
<dbReference type="PROSITE" id="PS51273">
    <property type="entry name" value="GATASE_TYPE_1"/>
    <property type="match status" value="1"/>
</dbReference>
<name>A0A2G2XFG8_CAPBA</name>
<evidence type="ECO:0000256" key="2">
    <source>
        <dbReference type="ARBA" id="ARBA00007533"/>
    </source>
</evidence>
<evidence type="ECO:0000259" key="10">
    <source>
        <dbReference type="Pfam" id="PF00117"/>
    </source>
</evidence>
<evidence type="ECO:0000256" key="7">
    <source>
        <dbReference type="ARBA" id="ARBA00022975"/>
    </source>
</evidence>
<comment type="function">
    <text evidence="9">Catalyzes the ATP-dependent amination of UTP to CTP with either L-glutamine or ammonia as the source of nitrogen.</text>
</comment>
<gene>
    <name evidence="12" type="ORF">CQW23_04732</name>
</gene>
<dbReference type="SUPFAM" id="SSF52317">
    <property type="entry name" value="Class I glutamine amidotransferase-like"/>
    <property type="match status" value="1"/>
</dbReference>
<evidence type="ECO:0000256" key="9">
    <source>
        <dbReference type="RuleBase" id="RU810713"/>
    </source>
</evidence>
<dbReference type="EC" id="6.3.4.2" evidence="9"/>
<dbReference type="EMBL" id="MLFT02000002">
    <property type="protein sequence ID" value="PHT56246.1"/>
    <property type="molecule type" value="Genomic_DNA"/>
</dbReference>
<comment type="catalytic activity">
    <reaction evidence="8 9">
        <text>UTP + L-glutamine + ATP + H2O = CTP + L-glutamate + ADP + phosphate + 2 H(+)</text>
        <dbReference type="Rhea" id="RHEA:26426"/>
        <dbReference type="ChEBI" id="CHEBI:15377"/>
        <dbReference type="ChEBI" id="CHEBI:15378"/>
        <dbReference type="ChEBI" id="CHEBI:29985"/>
        <dbReference type="ChEBI" id="CHEBI:30616"/>
        <dbReference type="ChEBI" id="CHEBI:37563"/>
        <dbReference type="ChEBI" id="CHEBI:43474"/>
        <dbReference type="ChEBI" id="CHEBI:46398"/>
        <dbReference type="ChEBI" id="CHEBI:58359"/>
        <dbReference type="ChEBI" id="CHEBI:456216"/>
        <dbReference type="EC" id="6.3.4.2"/>
    </reaction>
</comment>
<dbReference type="Gene3D" id="3.40.50.880">
    <property type="match status" value="1"/>
</dbReference>
<dbReference type="InterPro" id="IPR017456">
    <property type="entry name" value="CTP_synthase_N"/>
</dbReference>
<evidence type="ECO:0000256" key="1">
    <source>
        <dbReference type="ARBA" id="ARBA00005171"/>
    </source>
</evidence>
<keyword evidence="4 9" id="KW-0547">Nucleotide-binding</keyword>
<evidence type="ECO:0000256" key="5">
    <source>
        <dbReference type="ARBA" id="ARBA00022840"/>
    </source>
</evidence>
<dbReference type="STRING" id="33114.A0A2G2XFG8"/>
<evidence type="ECO:0000256" key="3">
    <source>
        <dbReference type="ARBA" id="ARBA00022598"/>
    </source>
</evidence>
<evidence type="ECO:0000313" key="12">
    <source>
        <dbReference type="EMBL" id="PHT56246.1"/>
    </source>
</evidence>
<dbReference type="SUPFAM" id="SSF52540">
    <property type="entry name" value="P-loop containing nucleoside triphosphate hydrolases"/>
    <property type="match status" value="1"/>
</dbReference>
<dbReference type="Pfam" id="PF00117">
    <property type="entry name" value="GATase"/>
    <property type="match status" value="1"/>
</dbReference>
<dbReference type="NCBIfam" id="NF003792">
    <property type="entry name" value="PRK05380.1"/>
    <property type="match status" value="1"/>
</dbReference>
<dbReference type="Pfam" id="PF06418">
    <property type="entry name" value="CTP_synth_N"/>
    <property type="match status" value="1"/>
</dbReference>
<dbReference type="InterPro" id="IPR027417">
    <property type="entry name" value="P-loop_NTPase"/>
</dbReference>
<dbReference type="PANTHER" id="PTHR11550">
    <property type="entry name" value="CTP SYNTHASE"/>
    <property type="match status" value="1"/>
</dbReference>
<keyword evidence="6 9" id="KW-0315">Glutamine amidotransferase</keyword>
<comment type="caution">
    <text evidence="12">The sequence shown here is derived from an EMBL/GenBank/DDBJ whole genome shotgun (WGS) entry which is preliminary data.</text>
</comment>
<proteinExistence type="inferred from homology"/>
<dbReference type="NCBIfam" id="TIGR00337">
    <property type="entry name" value="PyrG"/>
    <property type="match status" value="1"/>
</dbReference>
<dbReference type="UniPathway" id="UPA00159">
    <property type="reaction ID" value="UER00277"/>
</dbReference>
<dbReference type="CDD" id="cd03113">
    <property type="entry name" value="CTPS_N"/>
    <property type="match status" value="1"/>
</dbReference>
<dbReference type="OrthoDB" id="1739076at2759"/>
<dbReference type="AlphaFoldDB" id="A0A2G2XFG8"/>
<dbReference type="FunFam" id="3.40.50.300:FF:000305">
    <property type="entry name" value="CTP synthase"/>
    <property type="match status" value="1"/>
</dbReference>
<dbReference type="InterPro" id="IPR029062">
    <property type="entry name" value="Class_I_gatase-like"/>
</dbReference>
<evidence type="ECO:0000256" key="8">
    <source>
        <dbReference type="ARBA" id="ARBA00047781"/>
    </source>
</evidence>
<reference evidence="12 13" key="1">
    <citation type="journal article" date="2017" name="Genome Biol.">
        <title>New reference genome sequences of hot pepper reveal the massive evolution of plant disease-resistance genes by retroduplication.</title>
        <authorList>
            <person name="Kim S."/>
            <person name="Park J."/>
            <person name="Yeom S.I."/>
            <person name="Kim Y.M."/>
            <person name="Seo E."/>
            <person name="Kim K.T."/>
            <person name="Kim M.S."/>
            <person name="Lee J.M."/>
            <person name="Cheong K."/>
            <person name="Shin H.S."/>
            <person name="Kim S.B."/>
            <person name="Han K."/>
            <person name="Lee J."/>
            <person name="Park M."/>
            <person name="Lee H.A."/>
            <person name="Lee H.Y."/>
            <person name="Lee Y."/>
            <person name="Oh S."/>
            <person name="Lee J.H."/>
            <person name="Choi E."/>
            <person name="Choi E."/>
            <person name="Lee S.E."/>
            <person name="Jeon J."/>
            <person name="Kim H."/>
            <person name="Choi G."/>
            <person name="Song H."/>
            <person name="Lee J."/>
            <person name="Lee S.C."/>
            <person name="Kwon J.K."/>
            <person name="Lee H.Y."/>
            <person name="Koo N."/>
            <person name="Hong Y."/>
            <person name="Kim R.W."/>
            <person name="Kang W.H."/>
            <person name="Huh J.H."/>
            <person name="Kang B.C."/>
            <person name="Yang T.J."/>
            <person name="Lee Y.H."/>
            <person name="Bennetzen J.L."/>
            <person name="Choi D."/>
        </authorList>
    </citation>
    <scope>NUCLEOTIDE SEQUENCE [LARGE SCALE GENOMIC DNA]</scope>
    <source>
        <strain evidence="13">cv. PBC81</strain>
    </source>
</reference>
<dbReference type="Proteomes" id="UP000224567">
    <property type="component" value="Unassembled WGS sequence"/>
</dbReference>
<comment type="pathway">
    <text evidence="1 9">Pyrimidine metabolism; CTP biosynthesis via de novo pathway; CTP from UDP: step 2/2.</text>
</comment>
<feature type="domain" description="Glutamine amidotransferase" evidence="10">
    <location>
        <begin position="310"/>
        <end position="543"/>
    </location>
</feature>
<dbReference type="InterPro" id="IPR017926">
    <property type="entry name" value="GATASE"/>
</dbReference>
<dbReference type="GO" id="GO:0044210">
    <property type="term" value="P:'de novo' CTP biosynthetic process"/>
    <property type="evidence" value="ECO:0007669"/>
    <property type="project" value="UniProtKB-UniRule"/>
</dbReference>
<keyword evidence="5 9" id="KW-0067">ATP-binding</keyword>
<keyword evidence="7 9" id="KW-0665">Pyrimidine biosynthesis</keyword>
<comment type="similarity">
    <text evidence="2 9">Belongs to the CTP synthase family.</text>
</comment>
<dbReference type="HAMAP" id="MF_01227">
    <property type="entry name" value="PyrG"/>
    <property type="match status" value="1"/>
</dbReference>
<dbReference type="GO" id="GO:0019856">
    <property type="term" value="P:pyrimidine nucleobase biosynthetic process"/>
    <property type="evidence" value="ECO:0007669"/>
    <property type="project" value="TreeGrafter"/>
</dbReference>
<feature type="domain" description="CTP synthase N-terminal" evidence="11">
    <location>
        <begin position="2"/>
        <end position="272"/>
    </location>
</feature>
<dbReference type="GO" id="GO:0005524">
    <property type="term" value="F:ATP binding"/>
    <property type="evidence" value="ECO:0007669"/>
    <property type="project" value="UniProtKB-KW"/>
</dbReference>
<sequence>MKYVLVTGGVVSGLGKGVTASSIGLILKACGLRVTSIKIDPYLNTDAGTMSPFEHGEVFVLDDGGEVDLDLGNYERFLDIKLTRDNNITTGKIYQSVIDKERKGDYLGKTVQVVPHITDAIQEWIERVAVIPVDGEDSPADVCVIELGGTIGDIESMPFIEALGQFSYRVGAGNFCLIHVSLVPVLNVVGEQKTKPTQHSVRGLRSLGLAPNILACRSTMGLDDNVKEKLSRFCHVPIDNIISLHDVSNIWRVPLILRDQKAHESILRVLNLKGVAREPVFGEWTSRTELCDRLHEPVRVAMVGKYTGLSDSYLSVLKALLHSSVACRRKLFVDWVPASDLEDETAIENPENYRTAWNLLKGADAILVPGGFGDRGVEGKILAAKYARENRIPFLGICLGMQIAVIDYARSILGLQHANSTEFDPNTQNPCVIFMPEGSKTHMGGTMRLGSRRTYFQVKDSKSAKLYGNRSFVDERHRHRYEVNPDMVQQFEDAGLSFTGKDKSGRRMEIVELPSHPYFIGVQFHPEFKSRPGKPSAVFLGLIAAACGQLESLLKKGGVAMNRGFSNGTSGEKLHRNGNATNLSNGSLDGIYSNGNGIHV</sequence>
<reference evidence="13" key="2">
    <citation type="journal article" date="2017" name="J. Anim. Genet.">
        <title>Multiple reference genome sequences of hot pepper reveal the massive evolution of plant disease resistance genes by retroduplication.</title>
        <authorList>
            <person name="Kim S."/>
            <person name="Park J."/>
            <person name="Yeom S.-I."/>
            <person name="Kim Y.-M."/>
            <person name="Seo E."/>
            <person name="Kim K.-T."/>
            <person name="Kim M.-S."/>
            <person name="Lee J.M."/>
            <person name="Cheong K."/>
            <person name="Shin H.-S."/>
            <person name="Kim S.-B."/>
            <person name="Han K."/>
            <person name="Lee J."/>
            <person name="Park M."/>
            <person name="Lee H.-A."/>
            <person name="Lee H.-Y."/>
            <person name="Lee Y."/>
            <person name="Oh S."/>
            <person name="Lee J.H."/>
            <person name="Choi E."/>
            <person name="Choi E."/>
            <person name="Lee S.E."/>
            <person name="Jeon J."/>
            <person name="Kim H."/>
            <person name="Choi G."/>
            <person name="Song H."/>
            <person name="Lee J."/>
            <person name="Lee S.-C."/>
            <person name="Kwon J.-K."/>
            <person name="Lee H.-Y."/>
            <person name="Koo N."/>
            <person name="Hong Y."/>
            <person name="Kim R.W."/>
            <person name="Kang W.-H."/>
            <person name="Huh J.H."/>
            <person name="Kang B.-C."/>
            <person name="Yang T.-J."/>
            <person name="Lee Y.-H."/>
            <person name="Bennetzen J.L."/>
            <person name="Choi D."/>
        </authorList>
    </citation>
    <scope>NUCLEOTIDE SEQUENCE [LARGE SCALE GENOMIC DNA]</scope>
    <source>
        <strain evidence="13">cv. PBC81</strain>
    </source>
</reference>
<evidence type="ECO:0000256" key="4">
    <source>
        <dbReference type="ARBA" id="ARBA00022741"/>
    </source>
</evidence>
<dbReference type="GO" id="GO:0042802">
    <property type="term" value="F:identical protein binding"/>
    <property type="evidence" value="ECO:0007669"/>
    <property type="project" value="TreeGrafter"/>
</dbReference>
<dbReference type="GO" id="GO:0003883">
    <property type="term" value="F:CTP synthase activity"/>
    <property type="evidence" value="ECO:0007669"/>
    <property type="project" value="UniProtKB-UniRule"/>
</dbReference>
<dbReference type="PANTHER" id="PTHR11550:SF34">
    <property type="entry name" value="CTP SYNTHASE"/>
    <property type="match status" value="1"/>
</dbReference>
<dbReference type="FunFam" id="3.40.50.880:FF:000012">
    <property type="entry name" value="CTP synthase"/>
    <property type="match status" value="1"/>
</dbReference>